<dbReference type="CDD" id="cd02980">
    <property type="entry name" value="TRX_Fd_family"/>
    <property type="match status" value="1"/>
</dbReference>
<name>A0A290Q9L5_9BACT</name>
<dbReference type="RefSeq" id="WP_096056588.1">
    <property type="nucleotide sequence ID" value="NZ_CP023344.1"/>
</dbReference>
<evidence type="ECO:0000313" key="1">
    <source>
        <dbReference type="EMBL" id="ATC64957.1"/>
    </source>
</evidence>
<organism evidence="1 2">
    <name type="scientific">Nibricoccus aquaticus</name>
    <dbReference type="NCBI Taxonomy" id="2576891"/>
    <lineage>
        <taxon>Bacteria</taxon>
        <taxon>Pseudomonadati</taxon>
        <taxon>Verrucomicrobiota</taxon>
        <taxon>Opitutia</taxon>
        <taxon>Opitutales</taxon>
        <taxon>Opitutaceae</taxon>
        <taxon>Nibricoccus</taxon>
    </lineage>
</organism>
<gene>
    <name evidence="1" type="ORF">CMV30_13830</name>
</gene>
<protein>
    <submittedName>
        <fullName evidence="1">Ferredoxin</fullName>
    </submittedName>
</protein>
<dbReference type="SUPFAM" id="SSF52833">
    <property type="entry name" value="Thioredoxin-like"/>
    <property type="match status" value="1"/>
</dbReference>
<reference evidence="1 2" key="1">
    <citation type="submission" date="2017-09" db="EMBL/GenBank/DDBJ databases">
        <title>Complete genome sequence of Verrucomicrobial strain HZ-65, isolated from freshwater.</title>
        <authorList>
            <person name="Choi A."/>
        </authorList>
    </citation>
    <scope>NUCLEOTIDE SEQUENCE [LARGE SCALE GENOMIC DNA]</scope>
    <source>
        <strain evidence="1 2">HZ-65</strain>
    </source>
</reference>
<dbReference type="Proteomes" id="UP000217265">
    <property type="component" value="Chromosome"/>
</dbReference>
<dbReference type="EMBL" id="CP023344">
    <property type="protein sequence ID" value="ATC64957.1"/>
    <property type="molecule type" value="Genomic_DNA"/>
</dbReference>
<dbReference type="AlphaFoldDB" id="A0A290Q9L5"/>
<sequence length="113" mass="12588">MPDPIVSAGFAKMNIEASSRHVFLCVGPDCCSTTDGLVTWEFLKARLKHLAIPALRTKAACLRVCSGGPWLVVYPEGIWYGRVTPERCERIVSEHLAQNRPITEWIEKSHPLG</sequence>
<dbReference type="KEGG" id="vbh:CMV30_13830"/>
<accession>A0A290Q9L5</accession>
<dbReference type="InterPro" id="IPR036249">
    <property type="entry name" value="Thioredoxin-like_sf"/>
</dbReference>
<evidence type="ECO:0000313" key="2">
    <source>
        <dbReference type="Proteomes" id="UP000217265"/>
    </source>
</evidence>
<keyword evidence="2" id="KW-1185">Reference proteome</keyword>
<proteinExistence type="predicted"/>
<dbReference type="OrthoDB" id="9800692at2"/>
<dbReference type="Gene3D" id="3.40.30.10">
    <property type="entry name" value="Glutaredoxin"/>
    <property type="match status" value="1"/>
</dbReference>